<reference evidence="1 2" key="1">
    <citation type="submission" date="2019-11" db="EMBL/GenBank/DDBJ databases">
        <title>Winogradskyella ouciana sp. nov., isolated from the hadal seawater of the Mariana Trench.</title>
        <authorList>
            <person name="Liu R."/>
        </authorList>
    </citation>
    <scope>NUCLEOTIDE SEQUENCE [LARGE SCALE GENOMIC DNA]</scope>
    <source>
        <strain evidence="1 2">ZXX205</strain>
    </source>
</reference>
<dbReference type="AlphaFoldDB" id="A0A7K1G9N5"/>
<dbReference type="Proteomes" id="UP000447545">
    <property type="component" value="Unassembled WGS sequence"/>
</dbReference>
<evidence type="ECO:0000313" key="1">
    <source>
        <dbReference type="EMBL" id="MTE25755.1"/>
    </source>
</evidence>
<sequence length="291" mass="34225">MKHIILIMGILSFFGANSQNSDNENYEKLTSELKDKYRKELKRDSEKEFKTEFVRVTNLESKIINQYGFDGIKLVFESKNSSNFHKLGEFPKDCPWTNLNDNDIKEFITQNFKPISEKTPNLISSLKERCKFIYAEKKENTWLLHYFLNMKLYDKRDYFRVYTGGSPLMNAKPNQNLKNFSWNIPNDLKLFYSIHNGFGEFYDGISILGNDEIKVMAEQMNSISKEENIRSIGYTFEQLLEFFPDGGGNAQCFFKNNSNSTVDWDHETWEISGKTEFFDFIDERLSVIDEE</sequence>
<keyword evidence="2" id="KW-1185">Reference proteome</keyword>
<name>A0A7K1G9N5_9FLAO</name>
<dbReference type="EMBL" id="WJYA01000002">
    <property type="protein sequence ID" value="MTE25755.1"/>
    <property type="molecule type" value="Genomic_DNA"/>
</dbReference>
<dbReference type="RefSeq" id="WP_155087586.1">
    <property type="nucleotide sequence ID" value="NZ_WJYA01000002.1"/>
</dbReference>
<dbReference type="SUPFAM" id="SSF160631">
    <property type="entry name" value="SMI1/KNR4-like"/>
    <property type="match status" value="1"/>
</dbReference>
<gene>
    <name evidence="1" type="ORF">F1003_02320</name>
</gene>
<dbReference type="InterPro" id="IPR037883">
    <property type="entry name" value="Knr4/Smi1-like_sf"/>
</dbReference>
<organism evidence="1 2">
    <name type="scientific">Winogradskyella ouciana</name>
    <dbReference type="NCBI Taxonomy" id="2608631"/>
    <lineage>
        <taxon>Bacteria</taxon>
        <taxon>Pseudomonadati</taxon>
        <taxon>Bacteroidota</taxon>
        <taxon>Flavobacteriia</taxon>
        <taxon>Flavobacteriales</taxon>
        <taxon>Flavobacteriaceae</taxon>
        <taxon>Winogradskyella</taxon>
    </lineage>
</organism>
<accession>A0A7K1G9N5</accession>
<comment type="caution">
    <text evidence="1">The sequence shown here is derived from an EMBL/GenBank/DDBJ whole genome shotgun (WGS) entry which is preliminary data.</text>
</comment>
<evidence type="ECO:0000313" key="2">
    <source>
        <dbReference type="Proteomes" id="UP000447545"/>
    </source>
</evidence>
<proteinExistence type="predicted"/>
<protein>
    <submittedName>
        <fullName evidence="1">Uncharacterized protein</fullName>
    </submittedName>
</protein>